<evidence type="ECO:0000259" key="7">
    <source>
        <dbReference type="PROSITE" id="PS50259"/>
    </source>
</evidence>
<dbReference type="InterPro" id="IPR050726">
    <property type="entry name" value="mGluR"/>
</dbReference>
<dbReference type="Pfam" id="PF00003">
    <property type="entry name" value="7tm_3"/>
    <property type="match status" value="1"/>
</dbReference>
<keyword evidence="3 6" id="KW-1133">Transmembrane helix</keyword>
<dbReference type="GO" id="GO:0016020">
    <property type="term" value="C:membrane"/>
    <property type="evidence" value="ECO:0007669"/>
    <property type="project" value="UniProtKB-SubCell"/>
</dbReference>
<evidence type="ECO:0000313" key="8">
    <source>
        <dbReference type="EMBL" id="JAI64133.1"/>
    </source>
</evidence>
<dbReference type="PROSITE" id="PS50259">
    <property type="entry name" value="G_PROTEIN_RECEP_F3_4"/>
    <property type="match status" value="1"/>
</dbReference>
<evidence type="ECO:0000256" key="2">
    <source>
        <dbReference type="ARBA" id="ARBA00022692"/>
    </source>
</evidence>
<evidence type="ECO:0000256" key="3">
    <source>
        <dbReference type="ARBA" id="ARBA00022989"/>
    </source>
</evidence>
<evidence type="ECO:0000256" key="1">
    <source>
        <dbReference type="ARBA" id="ARBA00004141"/>
    </source>
</evidence>
<dbReference type="PANTHER" id="PTHR24060">
    <property type="entry name" value="METABOTROPIC GLUTAMATE RECEPTOR"/>
    <property type="match status" value="1"/>
</dbReference>
<comment type="subcellular location">
    <subcellularLocation>
        <location evidence="1">Membrane</location>
        <topology evidence="1">Multi-pass membrane protein</topology>
    </subcellularLocation>
</comment>
<organism evidence="8">
    <name type="scientific">Scylla olivacea</name>
    <name type="common">Orange mud crab</name>
    <name type="synonym">Cancer olivacea</name>
    <dbReference type="NCBI Taxonomy" id="85551"/>
    <lineage>
        <taxon>Eukaryota</taxon>
        <taxon>Metazoa</taxon>
        <taxon>Ecdysozoa</taxon>
        <taxon>Arthropoda</taxon>
        <taxon>Crustacea</taxon>
        <taxon>Multicrustacea</taxon>
        <taxon>Malacostraca</taxon>
        <taxon>Eumalacostraca</taxon>
        <taxon>Eucarida</taxon>
        <taxon>Decapoda</taxon>
        <taxon>Pleocyemata</taxon>
        <taxon>Brachyura</taxon>
        <taxon>Eubrachyura</taxon>
        <taxon>Portunoidea</taxon>
        <taxon>Portunidae</taxon>
        <taxon>Portuninae</taxon>
        <taxon>Scylla</taxon>
    </lineage>
</organism>
<evidence type="ECO:0000256" key="6">
    <source>
        <dbReference type="SAM" id="Phobius"/>
    </source>
</evidence>
<keyword evidence="5" id="KW-0325">Glycoprotein</keyword>
<accession>A0A0P4WJ81</accession>
<dbReference type="GO" id="GO:0004930">
    <property type="term" value="F:G protein-coupled receptor activity"/>
    <property type="evidence" value="ECO:0007669"/>
    <property type="project" value="InterPro"/>
</dbReference>
<keyword evidence="2 6" id="KW-0812">Transmembrane</keyword>
<name>A0A0P4WJ81_SCYOL</name>
<sequence length="106" mass="11868">MLVSVEVVINVCWLVLRPPSTKTLCYPTTDYKVRICGGLDDYSYIVGLIYPLILVVFCTIYAIKTRKVRPRGAVCASLVMFTGRRSGSNGIGKYFDLHHNLLIPLT</sequence>
<evidence type="ECO:0000256" key="4">
    <source>
        <dbReference type="ARBA" id="ARBA00023136"/>
    </source>
</evidence>
<feature type="transmembrane region" description="Helical" evidence="6">
    <location>
        <begin position="42"/>
        <end position="63"/>
    </location>
</feature>
<keyword evidence="4 6" id="KW-0472">Membrane</keyword>
<reference evidence="8" key="1">
    <citation type="submission" date="2015-09" db="EMBL/GenBank/DDBJ databases">
        <title>Scylla olivacea transcriptome.</title>
        <authorList>
            <person name="Ikhwanuddin M."/>
        </authorList>
    </citation>
    <scope>NUCLEOTIDE SEQUENCE</scope>
</reference>
<dbReference type="EMBL" id="GDRN01068914">
    <property type="protein sequence ID" value="JAI64133.1"/>
    <property type="molecule type" value="Transcribed_RNA"/>
</dbReference>
<feature type="domain" description="G-protein coupled receptors family 3 profile" evidence="7">
    <location>
        <begin position="1"/>
        <end position="82"/>
    </location>
</feature>
<proteinExistence type="predicted"/>
<evidence type="ECO:0000256" key="5">
    <source>
        <dbReference type="ARBA" id="ARBA00023180"/>
    </source>
</evidence>
<dbReference type="InterPro" id="IPR017978">
    <property type="entry name" value="GPCR_3_C"/>
</dbReference>
<protein>
    <recommendedName>
        <fullName evidence="7">G-protein coupled receptors family 3 profile domain-containing protein</fullName>
    </recommendedName>
</protein>
<dbReference type="AlphaFoldDB" id="A0A0P4WJ81"/>